<gene>
    <name evidence="1" type="ORF">GCM10007100_40200</name>
</gene>
<evidence type="ECO:0000313" key="1">
    <source>
        <dbReference type="EMBL" id="GHC68090.1"/>
    </source>
</evidence>
<sequence>MLCSASSGSKNLGIDTEKSSLRIHKDDSKSPIWYGPDRCWNDEIERWDEVEQGVAAETDRALGDLLTGSLKVIEVANVL</sequence>
<reference evidence="1" key="1">
    <citation type="journal article" date="2014" name="Int. J. Syst. Evol. Microbiol.">
        <title>Complete genome sequence of Corynebacterium casei LMG S-19264T (=DSM 44701T), isolated from a smear-ripened cheese.</title>
        <authorList>
            <consortium name="US DOE Joint Genome Institute (JGI-PGF)"/>
            <person name="Walter F."/>
            <person name="Albersmeier A."/>
            <person name="Kalinowski J."/>
            <person name="Ruckert C."/>
        </authorList>
    </citation>
    <scope>NUCLEOTIDE SEQUENCE</scope>
    <source>
        <strain evidence="1">KCTC 12988</strain>
    </source>
</reference>
<dbReference type="Proteomes" id="UP000644507">
    <property type="component" value="Unassembled WGS sequence"/>
</dbReference>
<proteinExistence type="predicted"/>
<reference evidence="1" key="2">
    <citation type="submission" date="2020-09" db="EMBL/GenBank/DDBJ databases">
        <authorList>
            <person name="Sun Q."/>
            <person name="Kim S."/>
        </authorList>
    </citation>
    <scope>NUCLEOTIDE SEQUENCE</scope>
    <source>
        <strain evidence="1">KCTC 12988</strain>
    </source>
</reference>
<name>A0A918WQL2_9BACT</name>
<dbReference type="EMBL" id="BMXI01000038">
    <property type="protein sequence ID" value="GHC68090.1"/>
    <property type="molecule type" value="Genomic_DNA"/>
</dbReference>
<protein>
    <submittedName>
        <fullName evidence="1">Uncharacterized protein</fullName>
    </submittedName>
</protein>
<organism evidence="1 2">
    <name type="scientific">Roseibacillus persicicus</name>
    <dbReference type="NCBI Taxonomy" id="454148"/>
    <lineage>
        <taxon>Bacteria</taxon>
        <taxon>Pseudomonadati</taxon>
        <taxon>Verrucomicrobiota</taxon>
        <taxon>Verrucomicrobiia</taxon>
        <taxon>Verrucomicrobiales</taxon>
        <taxon>Verrucomicrobiaceae</taxon>
        <taxon>Roseibacillus</taxon>
    </lineage>
</organism>
<evidence type="ECO:0000313" key="2">
    <source>
        <dbReference type="Proteomes" id="UP000644507"/>
    </source>
</evidence>
<keyword evidence="2" id="KW-1185">Reference proteome</keyword>
<accession>A0A918WQL2</accession>
<comment type="caution">
    <text evidence="1">The sequence shown here is derived from an EMBL/GenBank/DDBJ whole genome shotgun (WGS) entry which is preliminary data.</text>
</comment>
<dbReference type="AlphaFoldDB" id="A0A918WQL2"/>